<evidence type="ECO:0000256" key="1">
    <source>
        <dbReference type="SAM" id="Phobius"/>
    </source>
</evidence>
<keyword evidence="1" id="KW-0472">Membrane</keyword>
<dbReference type="AlphaFoldDB" id="A0A8X8IKY0"/>
<feature type="transmembrane region" description="Helical" evidence="1">
    <location>
        <begin position="64"/>
        <end position="82"/>
    </location>
</feature>
<dbReference type="EMBL" id="FNNO01000031">
    <property type="protein sequence ID" value="SDX70481.1"/>
    <property type="molecule type" value="Genomic_DNA"/>
</dbReference>
<gene>
    <name evidence="2" type="ORF">SAMN05444410_1314</name>
</gene>
<keyword evidence="1" id="KW-0812">Transmembrane</keyword>
<reference evidence="2 3" key="1">
    <citation type="submission" date="2016-10" db="EMBL/GenBank/DDBJ databases">
        <authorList>
            <person name="Varghese N."/>
            <person name="Submissions S."/>
        </authorList>
    </citation>
    <scope>NUCLEOTIDE SEQUENCE [LARGE SCALE GENOMIC DNA]</scope>
    <source>
        <strain evidence="2 3">DSM 25353</strain>
    </source>
</reference>
<name>A0A8X8IKY0_9BACT</name>
<organism evidence="2 3">
    <name type="scientific">Hydrobacter penzbergensis</name>
    <dbReference type="NCBI Taxonomy" id="1235997"/>
    <lineage>
        <taxon>Bacteria</taxon>
        <taxon>Pseudomonadati</taxon>
        <taxon>Bacteroidota</taxon>
        <taxon>Chitinophagia</taxon>
        <taxon>Chitinophagales</taxon>
        <taxon>Chitinophagaceae</taxon>
        <taxon>Hydrobacter</taxon>
    </lineage>
</organism>
<proteinExistence type="predicted"/>
<dbReference type="Proteomes" id="UP000198711">
    <property type="component" value="Unassembled WGS sequence"/>
</dbReference>
<keyword evidence="3" id="KW-1185">Reference proteome</keyword>
<sequence>MTLKKAYYYLFYKFYRLFETSPAKWASEWKASLCITILTGFLIITLGGYYTIGTKRDAFPNNPMPIAITIIAVVYGFNYYVFHHNDTWREYVKEFNKWPKKKNSIGSFITLLVVLFVIANVVFMFYLMSRIDWTQYR</sequence>
<feature type="transmembrane region" description="Helical" evidence="1">
    <location>
        <begin position="103"/>
        <end position="128"/>
    </location>
</feature>
<accession>A0A8X8IKY0</accession>
<comment type="caution">
    <text evidence="2">The sequence shown here is derived from an EMBL/GenBank/DDBJ whole genome shotgun (WGS) entry which is preliminary data.</text>
</comment>
<evidence type="ECO:0000313" key="2">
    <source>
        <dbReference type="EMBL" id="SDX70481.1"/>
    </source>
</evidence>
<keyword evidence="1" id="KW-1133">Transmembrane helix</keyword>
<protein>
    <submittedName>
        <fullName evidence="2">Uncharacterized protein</fullName>
    </submittedName>
</protein>
<feature type="transmembrane region" description="Helical" evidence="1">
    <location>
        <begin position="31"/>
        <end position="52"/>
    </location>
</feature>
<evidence type="ECO:0000313" key="3">
    <source>
        <dbReference type="Proteomes" id="UP000198711"/>
    </source>
</evidence>
<dbReference type="RefSeq" id="WP_092727075.1">
    <property type="nucleotide sequence ID" value="NZ_FNNO01000031.1"/>
</dbReference>